<dbReference type="HAMAP" id="MF_00171">
    <property type="entry name" value="TruA"/>
    <property type="match status" value="1"/>
</dbReference>
<feature type="compositionally biased region" description="Basic and acidic residues" evidence="4">
    <location>
        <begin position="50"/>
        <end position="60"/>
    </location>
</feature>
<dbReference type="EMBL" id="GECU01026358">
    <property type="protein sequence ID" value="JAS81348.1"/>
    <property type="molecule type" value="Transcribed_RNA"/>
</dbReference>
<dbReference type="Gene3D" id="3.30.70.580">
    <property type="entry name" value="Pseudouridine synthase I, catalytic domain, N-terminal subdomain"/>
    <property type="match status" value="1"/>
</dbReference>
<dbReference type="PANTHER" id="PTHR11142">
    <property type="entry name" value="PSEUDOURIDYLATE SYNTHASE"/>
    <property type="match status" value="1"/>
</dbReference>
<dbReference type="FunFam" id="3.30.70.580:FF:000007">
    <property type="entry name" value="tRNA pseudouridine synthase"/>
    <property type="match status" value="1"/>
</dbReference>
<reference evidence="6" key="1">
    <citation type="submission" date="2015-11" db="EMBL/GenBank/DDBJ databases">
        <title>De novo transcriptome assembly of four potential Pierce s Disease insect vectors from Arizona vineyards.</title>
        <authorList>
            <person name="Tassone E.E."/>
        </authorList>
    </citation>
    <scope>NUCLEOTIDE SEQUENCE</scope>
</reference>
<keyword evidence="2" id="KW-0819">tRNA processing</keyword>
<dbReference type="GO" id="GO:0003723">
    <property type="term" value="F:RNA binding"/>
    <property type="evidence" value="ECO:0007669"/>
    <property type="project" value="InterPro"/>
</dbReference>
<dbReference type="Pfam" id="PF01416">
    <property type="entry name" value="PseudoU_synth_1"/>
    <property type="match status" value="1"/>
</dbReference>
<protein>
    <recommendedName>
        <fullName evidence="5">Pseudouridine synthase I TruA alpha/beta domain-containing protein</fullName>
    </recommendedName>
</protein>
<feature type="domain" description="Pseudouridine synthase I TruA alpha/beta" evidence="5">
    <location>
        <begin position="209"/>
        <end position="324"/>
    </location>
</feature>
<evidence type="ECO:0000256" key="1">
    <source>
        <dbReference type="ARBA" id="ARBA00009375"/>
    </source>
</evidence>
<dbReference type="CDD" id="cd02569">
    <property type="entry name" value="PseudoU_synth_ScPus3"/>
    <property type="match status" value="1"/>
</dbReference>
<feature type="region of interest" description="Disordered" evidence="4">
    <location>
        <begin position="46"/>
        <end position="66"/>
    </location>
</feature>
<gene>
    <name evidence="6" type="ORF">g.27285</name>
</gene>
<dbReference type="AlphaFoldDB" id="A0A1B6I341"/>
<proteinExistence type="inferred from homology"/>
<name>A0A1B6I341_9HEMI</name>
<keyword evidence="3" id="KW-0413">Isomerase</keyword>
<dbReference type="Gene3D" id="3.30.70.660">
    <property type="entry name" value="Pseudouridine synthase I, catalytic domain, C-terminal subdomain"/>
    <property type="match status" value="1"/>
</dbReference>
<dbReference type="GO" id="GO:0031119">
    <property type="term" value="P:tRNA pseudouridine synthesis"/>
    <property type="evidence" value="ECO:0007669"/>
    <property type="project" value="TreeGrafter"/>
</dbReference>
<dbReference type="GO" id="GO:0005737">
    <property type="term" value="C:cytoplasm"/>
    <property type="evidence" value="ECO:0007669"/>
    <property type="project" value="TreeGrafter"/>
</dbReference>
<dbReference type="InterPro" id="IPR020103">
    <property type="entry name" value="PsdUridine_synth_cat_dom_sf"/>
</dbReference>
<dbReference type="InterPro" id="IPR020094">
    <property type="entry name" value="TruA/RsuA/RluB/E/F_N"/>
</dbReference>
<dbReference type="InterPro" id="IPR001406">
    <property type="entry name" value="PsdUridine_synth_TruA"/>
</dbReference>
<evidence type="ECO:0000313" key="6">
    <source>
        <dbReference type="EMBL" id="JAS81348.1"/>
    </source>
</evidence>
<dbReference type="GO" id="GO:0005634">
    <property type="term" value="C:nucleus"/>
    <property type="evidence" value="ECO:0007669"/>
    <property type="project" value="TreeGrafter"/>
</dbReference>
<organism evidence="6">
    <name type="scientific">Homalodisca liturata</name>
    <dbReference type="NCBI Taxonomy" id="320908"/>
    <lineage>
        <taxon>Eukaryota</taxon>
        <taxon>Metazoa</taxon>
        <taxon>Ecdysozoa</taxon>
        <taxon>Arthropoda</taxon>
        <taxon>Hexapoda</taxon>
        <taxon>Insecta</taxon>
        <taxon>Pterygota</taxon>
        <taxon>Neoptera</taxon>
        <taxon>Paraneoptera</taxon>
        <taxon>Hemiptera</taxon>
        <taxon>Auchenorrhyncha</taxon>
        <taxon>Membracoidea</taxon>
        <taxon>Cicadellidae</taxon>
        <taxon>Cicadellinae</taxon>
        <taxon>Proconiini</taxon>
        <taxon>Homalodisca</taxon>
    </lineage>
</organism>
<dbReference type="InterPro" id="IPR020095">
    <property type="entry name" value="PsdUridine_synth_TruA_C"/>
</dbReference>
<dbReference type="GO" id="GO:0009982">
    <property type="term" value="F:pseudouridine synthase activity"/>
    <property type="evidence" value="ECO:0007669"/>
    <property type="project" value="InterPro"/>
</dbReference>
<dbReference type="InterPro" id="IPR041707">
    <property type="entry name" value="Pus3-like"/>
</dbReference>
<dbReference type="InterPro" id="IPR020097">
    <property type="entry name" value="PsdUridine_synth_TruA_a/b_dom"/>
</dbReference>
<evidence type="ECO:0000256" key="4">
    <source>
        <dbReference type="SAM" id="MobiDB-lite"/>
    </source>
</evidence>
<accession>A0A1B6I341</accession>
<dbReference type="NCBIfam" id="TIGR00071">
    <property type="entry name" value="hisT_truA"/>
    <property type="match status" value="1"/>
</dbReference>
<dbReference type="PANTHER" id="PTHR11142:SF5">
    <property type="entry name" value="TRNA PSEUDOURIDINE(38_39) SYNTHASE"/>
    <property type="match status" value="1"/>
</dbReference>
<sequence length="415" mass="47570">MCSLKVGVKRRKVLNTSEELLELPKNELINRILQLEAHNKQLKSIVAKQNDSKAKQDNENRKRKRPFDFSRFPKHHIAIKLLYLGWDYQGFASIEDSTNTIEHHLFAALKKCCLIESRESSNYNRCGRTDKTVSAFDQVISLTVRAAKEGDPPLEYCKMLNRLLPKDIRTIAWKPVPENFSARFDCKRRTYRYFFPRGDLNLHAMQKGAEYLIGTHDFRNLCKMDVANGVVAFERTIDKAAIEIISKSSCHKGSGFDMCEFVLTSKGFLWHQVRCIMGVLVLIGRGQEDPEIICQLLDTTTFPRKPQYCLAVGEPLNLFHCDFDLDNWIVEKSSINEVVQTLQQEWATHSMKGVMIEQMLIGLHRITDSVNLSLQSGGLLQGTQSKVYTPLSKRPTCESLETRIAHYVEKGRIEV</sequence>
<dbReference type="SUPFAM" id="SSF55120">
    <property type="entry name" value="Pseudouridine synthase"/>
    <property type="match status" value="1"/>
</dbReference>
<evidence type="ECO:0000256" key="3">
    <source>
        <dbReference type="ARBA" id="ARBA00023235"/>
    </source>
</evidence>
<dbReference type="GO" id="GO:1990481">
    <property type="term" value="P:mRNA pseudouridine synthesis"/>
    <property type="evidence" value="ECO:0007669"/>
    <property type="project" value="TreeGrafter"/>
</dbReference>
<evidence type="ECO:0000256" key="2">
    <source>
        <dbReference type="ARBA" id="ARBA00022694"/>
    </source>
</evidence>
<comment type="similarity">
    <text evidence="1">Belongs to the tRNA pseudouridine synthase TruA family.</text>
</comment>
<evidence type="ECO:0000259" key="5">
    <source>
        <dbReference type="Pfam" id="PF01416"/>
    </source>
</evidence>